<sequence>MEANVSSMCPKNGPKPVISIPSMCIGVSENSVIIGARCRTVTLQRGGITINYLSSSLILIHHNYGRLFKTLQNI</sequence>
<protein>
    <submittedName>
        <fullName evidence="1">CLUMA_CG018500, isoform A</fullName>
    </submittedName>
</protein>
<reference evidence="1 2" key="1">
    <citation type="submission" date="2015-04" db="EMBL/GenBank/DDBJ databases">
        <authorList>
            <person name="Syromyatnikov M.Y."/>
            <person name="Popov V.N."/>
        </authorList>
    </citation>
    <scope>NUCLEOTIDE SEQUENCE [LARGE SCALE GENOMIC DNA]</scope>
</reference>
<evidence type="ECO:0000313" key="1">
    <source>
        <dbReference type="EMBL" id="CRL05070.1"/>
    </source>
</evidence>
<name>A0A1J1J0W2_9DIPT</name>
<dbReference type="AlphaFoldDB" id="A0A1J1J0W2"/>
<gene>
    <name evidence="1" type="ORF">CLUMA_CG018500</name>
</gene>
<organism evidence="1 2">
    <name type="scientific">Clunio marinus</name>
    <dbReference type="NCBI Taxonomy" id="568069"/>
    <lineage>
        <taxon>Eukaryota</taxon>
        <taxon>Metazoa</taxon>
        <taxon>Ecdysozoa</taxon>
        <taxon>Arthropoda</taxon>
        <taxon>Hexapoda</taxon>
        <taxon>Insecta</taxon>
        <taxon>Pterygota</taxon>
        <taxon>Neoptera</taxon>
        <taxon>Endopterygota</taxon>
        <taxon>Diptera</taxon>
        <taxon>Nematocera</taxon>
        <taxon>Chironomoidea</taxon>
        <taxon>Chironomidae</taxon>
        <taxon>Clunio</taxon>
    </lineage>
</organism>
<keyword evidence="2" id="KW-1185">Reference proteome</keyword>
<proteinExistence type="predicted"/>
<dbReference type="EMBL" id="CVRI01000064">
    <property type="protein sequence ID" value="CRL05070.1"/>
    <property type="molecule type" value="Genomic_DNA"/>
</dbReference>
<accession>A0A1J1J0W2</accession>
<evidence type="ECO:0000313" key="2">
    <source>
        <dbReference type="Proteomes" id="UP000183832"/>
    </source>
</evidence>
<dbReference type="Proteomes" id="UP000183832">
    <property type="component" value="Unassembled WGS sequence"/>
</dbReference>